<keyword evidence="1" id="KW-0812">Transmembrane</keyword>
<feature type="transmembrane region" description="Helical" evidence="1">
    <location>
        <begin position="103"/>
        <end position="128"/>
    </location>
</feature>
<name>A0ABP8KR27_9MICO</name>
<feature type="transmembrane region" description="Helical" evidence="1">
    <location>
        <begin position="482"/>
        <end position="502"/>
    </location>
</feature>
<evidence type="ECO:0000313" key="3">
    <source>
        <dbReference type="Proteomes" id="UP001500945"/>
    </source>
</evidence>
<feature type="transmembrane region" description="Helical" evidence="1">
    <location>
        <begin position="372"/>
        <end position="399"/>
    </location>
</feature>
<feature type="transmembrane region" description="Helical" evidence="1">
    <location>
        <begin position="330"/>
        <end position="351"/>
    </location>
</feature>
<feature type="transmembrane region" description="Helical" evidence="1">
    <location>
        <begin position="62"/>
        <end position="82"/>
    </location>
</feature>
<evidence type="ECO:0000256" key="1">
    <source>
        <dbReference type="SAM" id="Phobius"/>
    </source>
</evidence>
<dbReference type="RefSeq" id="WP_345208779.1">
    <property type="nucleotide sequence ID" value="NZ_BAABGM010000032.1"/>
</dbReference>
<evidence type="ECO:0008006" key="4">
    <source>
        <dbReference type="Google" id="ProtNLM"/>
    </source>
</evidence>
<comment type="caution">
    <text evidence="2">The sequence shown here is derived from an EMBL/GenBank/DDBJ whole genome shotgun (WGS) entry which is preliminary data.</text>
</comment>
<protein>
    <recommendedName>
        <fullName evidence="4">ABC-2 type transport system permease protein</fullName>
    </recommendedName>
</protein>
<keyword evidence="1" id="KW-0472">Membrane</keyword>
<feature type="transmembrane region" description="Helical" evidence="1">
    <location>
        <begin position="304"/>
        <end position="324"/>
    </location>
</feature>
<feature type="transmembrane region" description="Helical" evidence="1">
    <location>
        <begin position="167"/>
        <end position="190"/>
    </location>
</feature>
<dbReference type="EMBL" id="BAABGM010000032">
    <property type="protein sequence ID" value="GAA4413871.1"/>
    <property type="molecule type" value="Genomic_DNA"/>
</dbReference>
<dbReference type="Proteomes" id="UP001500945">
    <property type="component" value="Unassembled WGS sequence"/>
</dbReference>
<sequence length="523" mass="53092">MTALVVRLRLAMWRTAMARSTLHLVSSILGGLGALAVLALLGPTLVLLSGQPLRVTALTVPLFTVLTLMWTVLALIAAGVDATLDPARFAVLPLRAPELARGLLAAALTGIPAVMLSGLALAQVGAWFGHPAAVPAALLGGVLGVLTAVLLSRAVTSALARVMTTRVGRVLGAVVVSLATLLPLGLNLLLTTGSVVADLTAFDATRSATVASWTPVGWAWALPFDVATGRWGSAAAHLVLAVGLVGLLWVVWMRLLARSLTSPLTSSGGQRIGRGLLLPALLGTSPTATIAARRVRAWYRDSRLVGIALRTGVLPVFFVVQAVLTDAPGLAGVGIVTLAVFAGLTLMNDLAFDGPAWWLHVAVGVRGWEDRLGRALASTVVFGPVVVLTYAVSLALGVISSPVPWLTVVVVAFLASLGLAVAVGAVLPGTAPRTGGNPFAATSGGAAQGCLTAIVSFVGPVLLTLPAAVLAVATSGSGAGRWVALGVGTGYGLGLLALGVVLGGRRLDRRAPELLAQLDAAQL</sequence>
<accession>A0ABP8KR27</accession>
<organism evidence="2 3">
    <name type="scientific">Fodinibacter luteus</name>
    <dbReference type="NCBI Taxonomy" id="552064"/>
    <lineage>
        <taxon>Bacteria</taxon>
        <taxon>Bacillati</taxon>
        <taxon>Actinomycetota</taxon>
        <taxon>Actinomycetes</taxon>
        <taxon>Micrococcales</taxon>
        <taxon>Intrasporangiaceae</taxon>
        <taxon>Fodinibacter (ex Wang et al. 2009)</taxon>
    </lineage>
</organism>
<keyword evidence="3" id="KW-1185">Reference proteome</keyword>
<feature type="transmembrane region" description="Helical" evidence="1">
    <location>
        <begin position="21"/>
        <end position="42"/>
    </location>
</feature>
<feature type="transmembrane region" description="Helical" evidence="1">
    <location>
        <begin position="234"/>
        <end position="252"/>
    </location>
</feature>
<feature type="transmembrane region" description="Helical" evidence="1">
    <location>
        <begin position="439"/>
        <end position="462"/>
    </location>
</feature>
<feature type="transmembrane region" description="Helical" evidence="1">
    <location>
        <begin position="405"/>
        <end position="427"/>
    </location>
</feature>
<reference evidence="3" key="1">
    <citation type="journal article" date="2019" name="Int. J. Syst. Evol. Microbiol.">
        <title>The Global Catalogue of Microorganisms (GCM) 10K type strain sequencing project: providing services to taxonomists for standard genome sequencing and annotation.</title>
        <authorList>
            <consortium name="The Broad Institute Genomics Platform"/>
            <consortium name="The Broad Institute Genome Sequencing Center for Infectious Disease"/>
            <person name="Wu L."/>
            <person name="Ma J."/>
        </authorList>
    </citation>
    <scope>NUCLEOTIDE SEQUENCE [LARGE SCALE GENOMIC DNA]</scope>
    <source>
        <strain evidence="3">JCM 17809</strain>
    </source>
</reference>
<evidence type="ECO:0000313" key="2">
    <source>
        <dbReference type="EMBL" id="GAA4413871.1"/>
    </source>
</evidence>
<keyword evidence="1" id="KW-1133">Transmembrane helix</keyword>
<gene>
    <name evidence="2" type="ORF">GCM10023168_37030</name>
</gene>
<feature type="transmembrane region" description="Helical" evidence="1">
    <location>
        <begin position="134"/>
        <end position="155"/>
    </location>
</feature>
<proteinExistence type="predicted"/>